<evidence type="ECO:0000256" key="2">
    <source>
        <dbReference type="SAM" id="SignalP"/>
    </source>
</evidence>
<keyword evidence="5" id="KW-1185">Reference proteome</keyword>
<feature type="signal peptide" evidence="2">
    <location>
        <begin position="1"/>
        <end position="16"/>
    </location>
</feature>
<evidence type="ECO:0000256" key="1">
    <source>
        <dbReference type="ARBA" id="ARBA00022729"/>
    </source>
</evidence>
<dbReference type="NCBIfam" id="TIGR04183">
    <property type="entry name" value="Por_Secre_tail"/>
    <property type="match status" value="1"/>
</dbReference>
<dbReference type="InterPro" id="IPR026444">
    <property type="entry name" value="Secre_tail"/>
</dbReference>
<dbReference type="SUPFAM" id="SSF110296">
    <property type="entry name" value="Oligoxyloglucan reducing end-specific cellobiohydrolase"/>
    <property type="match status" value="2"/>
</dbReference>
<accession>A0ABV2U062</accession>
<feature type="chain" id="PRO_5047418855" evidence="2">
    <location>
        <begin position="17"/>
        <end position="1423"/>
    </location>
</feature>
<dbReference type="Pfam" id="PF02412">
    <property type="entry name" value="TSP_3"/>
    <property type="match status" value="3"/>
</dbReference>
<dbReference type="Gene3D" id="2.60.120.260">
    <property type="entry name" value="Galactose-binding domain-like"/>
    <property type="match status" value="1"/>
</dbReference>
<feature type="domain" description="Secretion system C-terminal sorting" evidence="3">
    <location>
        <begin position="1347"/>
        <end position="1421"/>
    </location>
</feature>
<protein>
    <submittedName>
        <fullName evidence="4">Thrombospondin type 3 repeat-containing protein</fullName>
    </submittedName>
</protein>
<dbReference type="PANTHER" id="PTHR43739">
    <property type="entry name" value="XYLOGLUCANASE (EUROFUNG)"/>
    <property type="match status" value="1"/>
</dbReference>
<dbReference type="PANTHER" id="PTHR43739:SF5">
    <property type="entry name" value="EXO-ALPHA-SIALIDASE"/>
    <property type="match status" value="1"/>
</dbReference>
<organism evidence="4 5">
    <name type="scientific">Sediminicola luteus</name>
    <dbReference type="NCBI Taxonomy" id="319238"/>
    <lineage>
        <taxon>Bacteria</taxon>
        <taxon>Pseudomonadati</taxon>
        <taxon>Bacteroidota</taxon>
        <taxon>Flavobacteriia</taxon>
        <taxon>Flavobacteriales</taxon>
        <taxon>Flavobacteriaceae</taxon>
        <taxon>Sediminicola</taxon>
    </lineage>
</organism>
<evidence type="ECO:0000313" key="4">
    <source>
        <dbReference type="EMBL" id="MET7030572.1"/>
    </source>
</evidence>
<name>A0ABV2U062_9FLAO</name>
<dbReference type="InterPro" id="IPR052025">
    <property type="entry name" value="Xyloglucanase_GH74"/>
</dbReference>
<proteinExistence type="predicted"/>
<dbReference type="Gene3D" id="2.130.10.10">
    <property type="entry name" value="YVTN repeat-like/Quinoprotein amine dehydrogenase"/>
    <property type="match status" value="5"/>
</dbReference>
<gene>
    <name evidence="4" type="ORF">ABXZ32_14280</name>
</gene>
<evidence type="ECO:0000259" key="3">
    <source>
        <dbReference type="Pfam" id="PF18962"/>
    </source>
</evidence>
<dbReference type="InterPro" id="IPR015943">
    <property type="entry name" value="WD40/YVTN_repeat-like_dom_sf"/>
</dbReference>
<dbReference type="SUPFAM" id="SSF103647">
    <property type="entry name" value="TSP type-3 repeat"/>
    <property type="match status" value="1"/>
</dbReference>
<evidence type="ECO:0000313" key="5">
    <source>
        <dbReference type="Proteomes" id="UP001549773"/>
    </source>
</evidence>
<dbReference type="InterPro" id="IPR017897">
    <property type="entry name" value="Thrombospondin_3_rpt"/>
</dbReference>
<dbReference type="Gene3D" id="4.10.1080.10">
    <property type="entry name" value="TSP type-3 repeat"/>
    <property type="match status" value="1"/>
</dbReference>
<dbReference type="EMBL" id="JBEWYP010000009">
    <property type="protein sequence ID" value="MET7030572.1"/>
    <property type="molecule type" value="Genomic_DNA"/>
</dbReference>
<dbReference type="InterPro" id="IPR003367">
    <property type="entry name" value="Thrombospondin_3-like_rpt"/>
</dbReference>
<comment type="caution">
    <text evidence="4">The sequence shown here is derived from an EMBL/GenBank/DDBJ whole genome shotgun (WGS) entry which is preliminary data.</text>
</comment>
<keyword evidence="1 2" id="KW-0732">Signal</keyword>
<dbReference type="InterPro" id="IPR028974">
    <property type="entry name" value="TSP_type-3_rpt"/>
</dbReference>
<reference evidence="4 5" key="1">
    <citation type="submission" date="2024-07" db="EMBL/GenBank/DDBJ databases">
        <title>The genome sequence of type strain Sediminicola luteus GDMCC 1.2596T.</title>
        <authorList>
            <person name="Liu Y."/>
        </authorList>
    </citation>
    <scope>NUCLEOTIDE SEQUENCE [LARGE SCALE GENOMIC DNA]</scope>
    <source>
        <strain evidence="4 5">GDMCC 1.2596</strain>
    </source>
</reference>
<dbReference type="RefSeq" id="WP_354619368.1">
    <property type="nucleotide sequence ID" value="NZ_JBEWYP010000009.1"/>
</dbReference>
<dbReference type="Proteomes" id="UP001549773">
    <property type="component" value="Unassembled WGS sequence"/>
</dbReference>
<dbReference type="PROSITE" id="PS51234">
    <property type="entry name" value="TSP3"/>
    <property type="match status" value="1"/>
</dbReference>
<sequence>MLRKLFLLLLFSGAFSYGQFNESAPWMQNIKKETTNTSKSGSTSYSIYEISEAFHKYWEDKDPNIKGSGYKPFMRWENYWKQFVDENGYLPSSKQIWDAWENKRNSTAIVNPISDWSSLGPINVDAYAGRLPGQGRVNAIAVDPNNPNIWYVGAPAGGLWKSTDAGASWSSLFDDFLQIGVSGIAIDPTDSNIIYIATGDDDAADSYSVGVFKSIDGGVNWNETGLNPSNTSENWLMNEITIDPTNSQTIWVGTNQGLYKSINGGVLWTRKKIGNIKDFKLKPNNSNTIYAVTTNEFFKSTDGGEVFTKITSELPTNSGRLVLGVTPINAAVVYVLSADTGANDYAFQGLYKSNDSGTTFTKTPNANNILESNQAWFDLAMEVSPSDENEVYIGCLNVWKTTDGGTTFIPLNQWYLDNPAYTHADIHTLKIFNGNLFCGSDGGIYMSQDKGNTFTDYTAGIAIGQFYRISVSKNNASQLIGGLQDNGGQVLSDGKWNNYHGGDGMDNAISPLNDNLVYGFTQYGGFLSISTDAGQAITTIRAPEVNGSNLQGNWITPLAIDANGAVYAGYNALYKLNGTTWEKISRNIGEGKGNIEDVEIHPTNPNIIVVGQDNQLHRSTDGGLNFTLIQSFDREISDMALNSSDENIVYVVTSRRVGISQNQQPEDIGVYKIEIDGTTVTETNITYNLSTDQAFFSIAHQGRNTDNPIYLGTSLGVYRLDDTLTEWEDYFTGLPSTAVGDLEISLDDELITASTYGRGVWQSPIPIKIPDSDIRLIALSPKENTVLCGEIIPELTVENKGSSPITEVTVNYTINEAPAPSFNYAIALNFGETGTIPLPPLSPDLFGRNALKITTTIANDAFSDNNTLEHRFFANDFGNGGTINTFETEEETLITYNEGSDGSVWEKGVPTGSVLNLAASGQQVYATNLDGNHPDNVKGIILSNCYELSSILAPVLKFKMAYDLEINFDLVYVQYSLDSGLSWEVLGNINSTPNWYNSDRTNANSGEDDDCQNCPGAQWTGTNTDLTEYSYDFTANALNGETDLTNEPNVIFRIVFQSDPAVNKEGVVIDDFVIEGFQDDDDDDNDGINDDVDNCPLTGNANQLDTDNDGKGDVCDLDDDGDGILDKDDNCPLIANADQLDGDNDGIGDVCDSDLDNDGVPNDVDLCDNTPKDAVVNVDGCEIFSLPSNNFKVLTTAESCISNNNGTITIESVASNDYTANLSGGSISLTEDFTAETVFNNLPAGNYTICITVAGQPEYQNCFGVTISEPEALSVSSKVNTLGKEVSLQLKGGNTYTILVNGKTYTTSKSEITLPLTEVENNIVVKTDLECQGSFDQQIILSNEVLIYPNPIANGNLTIQLGRELLEGADVSLYTMTGNSVFSKNFKSTTGSIQINVDGLAKGVYLLNITMNNKLTSYKIIRK</sequence>
<dbReference type="Pfam" id="PF18962">
    <property type="entry name" value="Por_Secre_tail"/>
    <property type="match status" value="1"/>
</dbReference>